<reference evidence="2" key="1">
    <citation type="journal article" date="2019" name="Curr. Biol.">
        <title>Genome Sequence of Striga asiatica Provides Insight into the Evolution of Plant Parasitism.</title>
        <authorList>
            <person name="Yoshida S."/>
            <person name="Kim S."/>
            <person name="Wafula E.K."/>
            <person name="Tanskanen J."/>
            <person name="Kim Y.M."/>
            <person name="Honaas L."/>
            <person name="Yang Z."/>
            <person name="Spallek T."/>
            <person name="Conn C.E."/>
            <person name="Ichihashi Y."/>
            <person name="Cheong K."/>
            <person name="Cui S."/>
            <person name="Der J.P."/>
            <person name="Gundlach H."/>
            <person name="Jiao Y."/>
            <person name="Hori C."/>
            <person name="Ishida J.K."/>
            <person name="Kasahara H."/>
            <person name="Kiba T."/>
            <person name="Kim M.S."/>
            <person name="Koo N."/>
            <person name="Laohavisit A."/>
            <person name="Lee Y.H."/>
            <person name="Lumba S."/>
            <person name="McCourt P."/>
            <person name="Mortimer J.C."/>
            <person name="Mutuku J.M."/>
            <person name="Nomura T."/>
            <person name="Sasaki-Sekimoto Y."/>
            <person name="Seto Y."/>
            <person name="Wang Y."/>
            <person name="Wakatake T."/>
            <person name="Sakakibara H."/>
            <person name="Demura T."/>
            <person name="Yamaguchi S."/>
            <person name="Yoneyama K."/>
            <person name="Manabe R.I."/>
            <person name="Nelson D.C."/>
            <person name="Schulman A.H."/>
            <person name="Timko M.P."/>
            <person name="dePamphilis C.W."/>
            <person name="Choi D."/>
            <person name="Shirasu K."/>
        </authorList>
    </citation>
    <scope>NUCLEOTIDE SEQUENCE [LARGE SCALE GENOMIC DNA]</scope>
    <source>
        <strain evidence="2">cv. UVA1</strain>
    </source>
</reference>
<dbReference type="Proteomes" id="UP000325081">
    <property type="component" value="Unassembled WGS sequence"/>
</dbReference>
<protein>
    <submittedName>
        <fullName evidence="1">Ribophorin II (RPN2) family protein</fullName>
    </submittedName>
</protein>
<gene>
    <name evidence="1" type="ORF">STAS_29198</name>
</gene>
<dbReference type="EMBL" id="BKCP01009915">
    <property type="protein sequence ID" value="GER51785.1"/>
    <property type="molecule type" value="Genomic_DNA"/>
</dbReference>
<dbReference type="AlphaFoldDB" id="A0A5A7R284"/>
<keyword evidence="2" id="KW-1185">Reference proteome</keyword>
<accession>A0A5A7R284</accession>
<evidence type="ECO:0000313" key="1">
    <source>
        <dbReference type="EMBL" id="GER51785.1"/>
    </source>
</evidence>
<name>A0A5A7R284_STRAF</name>
<comment type="caution">
    <text evidence="1">The sequence shown here is derived from an EMBL/GenBank/DDBJ whole genome shotgun (WGS) entry which is preliminary data.</text>
</comment>
<sequence>MLSFELVYNRKLLFYKLTLTDRRCGQSRQLHAYQLCILQQLTTLTTCSYNTSHRNFDFHFLPISKPDVQSWESTPSMNCKKADVVMIPSKHSAYLTMSFQITSCWRKQV</sequence>
<evidence type="ECO:0000313" key="2">
    <source>
        <dbReference type="Proteomes" id="UP000325081"/>
    </source>
</evidence>
<proteinExistence type="predicted"/>
<dbReference type="OrthoDB" id="10248513at2759"/>
<organism evidence="1 2">
    <name type="scientific">Striga asiatica</name>
    <name type="common">Asiatic witchweed</name>
    <name type="synonym">Buchnera asiatica</name>
    <dbReference type="NCBI Taxonomy" id="4170"/>
    <lineage>
        <taxon>Eukaryota</taxon>
        <taxon>Viridiplantae</taxon>
        <taxon>Streptophyta</taxon>
        <taxon>Embryophyta</taxon>
        <taxon>Tracheophyta</taxon>
        <taxon>Spermatophyta</taxon>
        <taxon>Magnoliopsida</taxon>
        <taxon>eudicotyledons</taxon>
        <taxon>Gunneridae</taxon>
        <taxon>Pentapetalae</taxon>
        <taxon>asterids</taxon>
        <taxon>lamiids</taxon>
        <taxon>Lamiales</taxon>
        <taxon>Orobanchaceae</taxon>
        <taxon>Buchnereae</taxon>
        <taxon>Striga</taxon>
    </lineage>
</organism>